<evidence type="ECO:0000313" key="3">
    <source>
        <dbReference type="Proteomes" id="UP000469430"/>
    </source>
</evidence>
<protein>
    <submittedName>
        <fullName evidence="2">Methyltransferase domain-containing protein</fullName>
    </submittedName>
</protein>
<keyword evidence="2" id="KW-0489">Methyltransferase</keyword>
<dbReference type="Pfam" id="PF13649">
    <property type="entry name" value="Methyltransf_25"/>
    <property type="match status" value="1"/>
</dbReference>
<keyword evidence="2" id="KW-0808">Transferase</keyword>
<dbReference type="Gene3D" id="3.40.50.150">
    <property type="entry name" value="Vaccinia Virus protein VP39"/>
    <property type="match status" value="1"/>
</dbReference>
<reference evidence="2 3" key="1">
    <citation type="submission" date="2019-12" db="EMBL/GenBank/DDBJ databases">
        <title>Genomic-based taxomic classification of the family Erythrobacteraceae.</title>
        <authorList>
            <person name="Xu L."/>
        </authorList>
    </citation>
    <scope>NUCLEOTIDE SEQUENCE [LARGE SCALE GENOMIC DNA]</scope>
    <source>
        <strain evidence="2 3">S36</strain>
    </source>
</reference>
<dbReference type="InterPro" id="IPR041698">
    <property type="entry name" value="Methyltransf_25"/>
</dbReference>
<evidence type="ECO:0000259" key="1">
    <source>
        <dbReference type="Pfam" id="PF13649"/>
    </source>
</evidence>
<organism evidence="2 3">
    <name type="scientific">Croceibacterium xixiisoli</name>
    <dbReference type="NCBI Taxonomy" id="1476466"/>
    <lineage>
        <taxon>Bacteria</taxon>
        <taxon>Pseudomonadati</taxon>
        <taxon>Pseudomonadota</taxon>
        <taxon>Alphaproteobacteria</taxon>
        <taxon>Sphingomonadales</taxon>
        <taxon>Erythrobacteraceae</taxon>
        <taxon>Croceibacterium</taxon>
    </lineage>
</organism>
<sequence>MALAHDWRGKTGDSWAAEWRRTDRSFHALTAELLRRASAHPFTQALEIGSGAGELAIALADRSPQAQIIGVDLSDSLTQTAIARAPANANLAFVAADATLWQAPDGFAPQLLLSRHGVMFFDDPVAAFRHFHDLAAPRARLLFSCFRSPAESPFFADVDALLPNPAISADPLAPGPFAFADPARIELILGASGWRDVTITPFDFAMIAGAGEDPVADAMDYYTSIGPAARSMAALDDAAKQALRAQLRHYAHANLHGGQISAAAAIWIVEAQKG</sequence>
<gene>
    <name evidence="2" type="ORF">GRI97_07925</name>
</gene>
<name>A0A6I4TX63_9SPHN</name>
<dbReference type="Proteomes" id="UP000469430">
    <property type="component" value="Unassembled WGS sequence"/>
</dbReference>
<dbReference type="InterPro" id="IPR029063">
    <property type="entry name" value="SAM-dependent_MTases_sf"/>
</dbReference>
<evidence type="ECO:0000313" key="2">
    <source>
        <dbReference type="EMBL" id="MXO98913.1"/>
    </source>
</evidence>
<dbReference type="CDD" id="cd02440">
    <property type="entry name" value="AdoMet_MTases"/>
    <property type="match status" value="1"/>
</dbReference>
<keyword evidence="3" id="KW-1185">Reference proteome</keyword>
<dbReference type="RefSeq" id="WP_161390504.1">
    <property type="nucleotide sequence ID" value="NZ_JBHSCP010000001.1"/>
</dbReference>
<proteinExistence type="predicted"/>
<dbReference type="GO" id="GO:0008168">
    <property type="term" value="F:methyltransferase activity"/>
    <property type="evidence" value="ECO:0007669"/>
    <property type="project" value="UniProtKB-KW"/>
</dbReference>
<dbReference type="EMBL" id="WTYJ01000001">
    <property type="protein sequence ID" value="MXO98913.1"/>
    <property type="molecule type" value="Genomic_DNA"/>
</dbReference>
<accession>A0A6I4TX63</accession>
<dbReference type="OrthoDB" id="9777638at2"/>
<dbReference type="AlphaFoldDB" id="A0A6I4TX63"/>
<feature type="domain" description="Methyltransferase" evidence="1">
    <location>
        <begin position="46"/>
        <end position="137"/>
    </location>
</feature>
<comment type="caution">
    <text evidence="2">The sequence shown here is derived from an EMBL/GenBank/DDBJ whole genome shotgun (WGS) entry which is preliminary data.</text>
</comment>
<dbReference type="GO" id="GO:0032259">
    <property type="term" value="P:methylation"/>
    <property type="evidence" value="ECO:0007669"/>
    <property type="project" value="UniProtKB-KW"/>
</dbReference>
<dbReference type="SUPFAM" id="SSF53335">
    <property type="entry name" value="S-adenosyl-L-methionine-dependent methyltransferases"/>
    <property type="match status" value="1"/>
</dbReference>